<gene>
    <name evidence="12" type="primary">CDCA5</name>
</gene>
<evidence type="ECO:0000313" key="13">
    <source>
        <dbReference type="Proteomes" id="UP000694392"/>
    </source>
</evidence>
<reference evidence="12" key="2">
    <citation type="submission" date="2025-09" db="UniProtKB">
        <authorList>
            <consortium name="Ensembl"/>
        </authorList>
    </citation>
    <scope>IDENTIFICATION</scope>
</reference>
<dbReference type="Proteomes" id="UP000694392">
    <property type="component" value="Unplaced"/>
</dbReference>
<evidence type="ECO:0000256" key="3">
    <source>
        <dbReference type="ARBA" id="ARBA00022454"/>
    </source>
</evidence>
<evidence type="ECO:0000256" key="9">
    <source>
        <dbReference type="SAM" id="MobiDB-lite"/>
    </source>
</evidence>
<feature type="region of interest" description="Disordered" evidence="9">
    <location>
        <begin position="51"/>
        <end position="73"/>
    </location>
</feature>
<keyword evidence="7" id="KW-0131">Cell cycle</keyword>
<evidence type="ECO:0000313" key="12">
    <source>
        <dbReference type="Ensembl" id="ENSSPUP00000003808.1"/>
    </source>
</evidence>
<dbReference type="InterPro" id="IPR057337">
    <property type="entry name" value="Sororin_C"/>
</dbReference>
<feature type="region of interest" description="Disordered" evidence="9">
    <location>
        <begin position="1"/>
        <end position="31"/>
    </location>
</feature>
<keyword evidence="13" id="KW-1185">Reference proteome</keyword>
<dbReference type="GO" id="GO:0044877">
    <property type="term" value="F:protein-containing complex binding"/>
    <property type="evidence" value="ECO:0007669"/>
    <property type="project" value="Ensembl"/>
</dbReference>
<dbReference type="GO" id="GO:0031536">
    <property type="term" value="P:positive regulation of exit from mitosis"/>
    <property type="evidence" value="ECO:0007669"/>
    <property type="project" value="TreeGrafter"/>
</dbReference>
<feature type="domain" description="Sororin C-terminal region" evidence="11">
    <location>
        <begin position="144"/>
        <end position="166"/>
    </location>
</feature>
<evidence type="ECO:0000259" key="10">
    <source>
        <dbReference type="Pfam" id="PF09666"/>
    </source>
</evidence>
<accession>A0A8D0GDS4</accession>
<sequence length="166" mass="18222">MAPRRIEEGVLSPVSITACDSPPQDERDLAMTKKVRRSYSRLDASFARSSLGYKASPGSDLSDTSTPNHAPEKRRSLFGFEKLLALDALADVSPVDKVAVREPPPATAGPGVSPREPDTDIPGISFAKEKRKRKKVPQIDKSKLDEWAAQMNAVFEEAEQFDLLVE</sequence>
<name>A0A8D0GDS4_SPHPU</name>
<dbReference type="GO" id="GO:0005654">
    <property type="term" value="C:nucleoplasm"/>
    <property type="evidence" value="ECO:0007669"/>
    <property type="project" value="Ensembl"/>
</dbReference>
<dbReference type="Pfam" id="PF09666">
    <property type="entry name" value="Sororin_middle"/>
    <property type="match status" value="1"/>
</dbReference>
<dbReference type="GO" id="GO:0005737">
    <property type="term" value="C:cytoplasm"/>
    <property type="evidence" value="ECO:0007669"/>
    <property type="project" value="Ensembl"/>
</dbReference>
<dbReference type="GO" id="GO:0006302">
    <property type="term" value="P:double-strand break repair"/>
    <property type="evidence" value="ECO:0007669"/>
    <property type="project" value="Ensembl"/>
</dbReference>
<feature type="region of interest" description="Disordered" evidence="9">
    <location>
        <begin position="100"/>
        <end position="138"/>
    </location>
</feature>
<evidence type="ECO:0000256" key="8">
    <source>
        <dbReference type="ARBA" id="ARBA00093465"/>
    </source>
</evidence>
<organism evidence="12 13">
    <name type="scientific">Sphenodon punctatus</name>
    <name type="common">Tuatara</name>
    <name type="synonym">Hatteria punctata</name>
    <dbReference type="NCBI Taxonomy" id="8508"/>
    <lineage>
        <taxon>Eukaryota</taxon>
        <taxon>Metazoa</taxon>
        <taxon>Chordata</taxon>
        <taxon>Craniata</taxon>
        <taxon>Vertebrata</taxon>
        <taxon>Euteleostomi</taxon>
        <taxon>Lepidosauria</taxon>
        <taxon>Sphenodontia</taxon>
        <taxon>Sphenodontidae</taxon>
        <taxon>Sphenodon</taxon>
    </lineage>
</organism>
<evidence type="ECO:0000256" key="7">
    <source>
        <dbReference type="ARBA" id="ARBA00023306"/>
    </source>
</evidence>
<reference evidence="12" key="1">
    <citation type="submission" date="2025-08" db="UniProtKB">
        <authorList>
            <consortium name="Ensembl"/>
        </authorList>
    </citation>
    <scope>IDENTIFICATION</scope>
</reference>
<keyword evidence="5" id="KW-0498">Mitosis</keyword>
<dbReference type="OMA" id="YYHVSKA"/>
<evidence type="ECO:0000256" key="4">
    <source>
        <dbReference type="ARBA" id="ARBA00022618"/>
    </source>
</evidence>
<comment type="similarity">
    <text evidence="8">Belongs to the sororin family.</text>
</comment>
<dbReference type="GO" id="GO:0007064">
    <property type="term" value="P:mitotic sister chromatid cohesion"/>
    <property type="evidence" value="ECO:0007669"/>
    <property type="project" value="Ensembl"/>
</dbReference>
<keyword evidence="6" id="KW-0539">Nucleus</keyword>
<proteinExistence type="inferred from homology"/>
<dbReference type="GO" id="GO:0007080">
    <property type="term" value="P:mitotic metaphase chromosome alignment"/>
    <property type="evidence" value="ECO:0007669"/>
    <property type="project" value="TreeGrafter"/>
</dbReference>
<keyword evidence="3" id="KW-0158">Chromosome</keyword>
<dbReference type="PANTHER" id="PTHR31092:SF2">
    <property type="entry name" value="SORORIN"/>
    <property type="match status" value="1"/>
</dbReference>
<dbReference type="PROSITE" id="PS51257">
    <property type="entry name" value="PROKAR_LIPOPROTEIN"/>
    <property type="match status" value="1"/>
</dbReference>
<evidence type="ECO:0000256" key="1">
    <source>
        <dbReference type="ARBA" id="ARBA00004123"/>
    </source>
</evidence>
<feature type="compositionally biased region" description="Polar residues" evidence="9">
    <location>
        <begin position="59"/>
        <end position="68"/>
    </location>
</feature>
<dbReference type="InterPro" id="IPR057261">
    <property type="entry name" value="Sororin-like_M"/>
</dbReference>
<dbReference type="Pfam" id="PF25220">
    <property type="entry name" value="Sororin_C"/>
    <property type="match status" value="1"/>
</dbReference>
<dbReference type="GeneTree" id="ENSGT00390000010028"/>
<evidence type="ECO:0000256" key="6">
    <source>
        <dbReference type="ARBA" id="ARBA00023242"/>
    </source>
</evidence>
<evidence type="ECO:0000259" key="11">
    <source>
        <dbReference type="Pfam" id="PF25220"/>
    </source>
</evidence>
<evidence type="ECO:0000256" key="5">
    <source>
        <dbReference type="ARBA" id="ARBA00022776"/>
    </source>
</evidence>
<protein>
    <submittedName>
        <fullName evidence="12">Cell division cycle associated 5</fullName>
    </submittedName>
</protein>
<keyword evidence="4" id="KW-0132">Cell division</keyword>
<dbReference type="InterPro" id="IPR018605">
    <property type="entry name" value="Sororin"/>
</dbReference>
<feature type="domain" description="Sororin-like middle region" evidence="10">
    <location>
        <begin position="5"/>
        <end position="125"/>
    </location>
</feature>
<dbReference type="PANTHER" id="PTHR31092">
    <property type="entry name" value="SORORIN"/>
    <property type="match status" value="1"/>
</dbReference>
<evidence type="ECO:0000256" key="2">
    <source>
        <dbReference type="ARBA" id="ARBA00004286"/>
    </source>
</evidence>
<comment type="subcellular location">
    <subcellularLocation>
        <location evidence="2">Chromosome</location>
    </subcellularLocation>
    <subcellularLocation>
        <location evidence="1">Nucleus</location>
    </subcellularLocation>
</comment>
<dbReference type="GO" id="GO:0000785">
    <property type="term" value="C:chromatin"/>
    <property type="evidence" value="ECO:0007669"/>
    <property type="project" value="Ensembl"/>
</dbReference>
<dbReference type="GO" id="GO:0051301">
    <property type="term" value="P:cell division"/>
    <property type="evidence" value="ECO:0007669"/>
    <property type="project" value="UniProtKB-KW"/>
</dbReference>
<dbReference type="Ensembl" id="ENSSPUT00000004047.1">
    <property type="protein sequence ID" value="ENSSPUP00000003808.1"/>
    <property type="gene ID" value="ENSSPUG00000002930.1"/>
</dbReference>
<dbReference type="AlphaFoldDB" id="A0A8D0GDS4"/>